<dbReference type="PANTHER" id="PTHR43283:SF17">
    <property type="entry name" value="(LOVD), PUTATIVE (AFU_ORTHOLOGUE AFUA_5G00920)-RELATED"/>
    <property type="match status" value="1"/>
</dbReference>
<dbReference type="AlphaFoldDB" id="A0AAJ0HJJ3"/>
<dbReference type="GO" id="GO:0016787">
    <property type="term" value="F:hydrolase activity"/>
    <property type="evidence" value="ECO:0007669"/>
    <property type="project" value="UniProtKB-KW"/>
</dbReference>
<accession>A0AAJ0HJJ3</accession>
<dbReference type="SUPFAM" id="SSF56601">
    <property type="entry name" value="beta-lactamase/transpeptidase-like"/>
    <property type="match status" value="1"/>
</dbReference>
<feature type="domain" description="Beta-lactamase-related" evidence="4">
    <location>
        <begin position="50"/>
        <end position="271"/>
    </location>
</feature>
<dbReference type="EMBL" id="JAUIQD010000004">
    <property type="protein sequence ID" value="KAK3353705.1"/>
    <property type="molecule type" value="Genomic_DNA"/>
</dbReference>
<reference evidence="5" key="1">
    <citation type="journal article" date="2023" name="Mol. Phylogenet. Evol.">
        <title>Genome-scale phylogeny and comparative genomics of the fungal order Sordariales.</title>
        <authorList>
            <person name="Hensen N."/>
            <person name="Bonometti L."/>
            <person name="Westerberg I."/>
            <person name="Brannstrom I.O."/>
            <person name="Guillou S."/>
            <person name="Cros-Aarteil S."/>
            <person name="Calhoun S."/>
            <person name="Haridas S."/>
            <person name="Kuo A."/>
            <person name="Mondo S."/>
            <person name="Pangilinan J."/>
            <person name="Riley R."/>
            <person name="LaButti K."/>
            <person name="Andreopoulos B."/>
            <person name="Lipzen A."/>
            <person name="Chen C."/>
            <person name="Yan M."/>
            <person name="Daum C."/>
            <person name="Ng V."/>
            <person name="Clum A."/>
            <person name="Steindorff A."/>
            <person name="Ohm R.A."/>
            <person name="Martin F."/>
            <person name="Silar P."/>
            <person name="Natvig D.O."/>
            <person name="Lalanne C."/>
            <person name="Gautier V."/>
            <person name="Ament-Velasquez S.L."/>
            <person name="Kruys A."/>
            <person name="Hutchinson M.I."/>
            <person name="Powell A.J."/>
            <person name="Barry K."/>
            <person name="Miller A.N."/>
            <person name="Grigoriev I.V."/>
            <person name="Debuchy R."/>
            <person name="Gladieux P."/>
            <person name="Hiltunen Thoren M."/>
            <person name="Johannesson H."/>
        </authorList>
    </citation>
    <scope>NUCLEOTIDE SEQUENCE</scope>
    <source>
        <strain evidence="5">CBS 955.72</strain>
    </source>
</reference>
<dbReference type="Proteomes" id="UP001275084">
    <property type="component" value="Unassembled WGS sequence"/>
</dbReference>
<comment type="similarity">
    <text evidence="1">Belongs to the class-A beta-lactamase family.</text>
</comment>
<protein>
    <submittedName>
        <fullName evidence="5">Beta-lactamase/transpeptidase-like protein</fullName>
    </submittedName>
</protein>
<proteinExistence type="inferred from homology"/>
<reference evidence="5" key="2">
    <citation type="submission" date="2023-06" db="EMBL/GenBank/DDBJ databases">
        <authorList>
            <consortium name="Lawrence Berkeley National Laboratory"/>
            <person name="Haridas S."/>
            <person name="Hensen N."/>
            <person name="Bonometti L."/>
            <person name="Westerberg I."/>
            <person name="Brannstrom I.O."/>
            <person name="Guillou S."/>
            <person name="Cros-Aarteil S."/>
            <person name="Calhoun S."/>
            <person name="Kuo A."/>
            <person name="Mondo S."/>
            <person name="Pangilinan J."/>
            <person name="Riley R."/>
            <person name="Labutti K."/>
            <person name="Andreopoulos B."/>
            <person name="Lipzen A."/>
            <person name="Chen C."/>
            <person name="Yanf M."/>
            <person name="Daum C."/>
            <person name="Ng V."/>
            <person name="Clum A."/>
            <person name="Steindorff A."/>
            <person name="Ohm R."/>
            <person name="Martin F."/>
            <person name="Silar P."/>
            <person name="Natvig D."/>
            <person name="Lalanne C."/>
            <person name="Gautier V."/>
            <person name="Ament-Velasquez S.L."/>
            <person name="Kruys A."/>
            <person name="Hutchinson M.I."/>
            <person name="Powell A.J."/>
            <person name="Barry K."/>
            <person name="Miller A.N."/>
            <person name="Grigoriev I.V."/>
            <person name="Debuchy R."/>
            <person name="Gladieux P."/>
            <person name="Thoren M.H."/>
            <person name="Johannesson H."/>
        </authorList>
    </citation>
    <scope>NUCLEOTIDE SEQUENCE</scope>
    <source>
        <strain evidence="5">CBS 955.72</strain>
    </source>
</reference>
<dbReference type="InterPro" id="IPR001466">
    <property type="entry name" value="Beta-lactam-related"/>
</dbReference>
<evidence type="ECO:0000313" key="6">
    <source>
        <dbReference type="Proteomes" id="UP001275084"/>
    </source>
</evidence>
<comment type="caution">
    <text evidence="5">The sequence shown here is derived from an EMBL/GenBank/DDBJ whole genome shotgun (WGS) entry which is preliminary data.</text>
</comment>
<keyword evidence="6" id="KW-1185">Reference proteome</keyword>
<dbReference type="Gene3D" id="3.40.710.10">
    <property type="entry name" value="DD-peptidase/beta-lactamase superfamily"/>
    <property type="match status" value="1"/>
</dbReference>
<dbReference type="InterPro" id="IPR050789">
    <property type="entry name" value="Diverse_Enzym_Activities"/>
</dbReference>
<feature type="region of interest" description="Disordered" evidence="3">
    <location>
        <begin position="1"/>
        <end position="28"/>
    </location>
</feature>
<evidence type="ECO:0000256" key="3">
    <source>
        <dbReference type="SAM" id="MobiDB-lite"/>
    </source>
</evidence>
<gene>
    <name evidence="5" type="ORF">B0T25DRAFT_456199</name>
</gene>
<dbReference type="PANTHER" id="PTHR43283">
    <property type="entry name" value="BETA-LACTAMASE-RELATED"/>
    <property type="match status" value="1"/>
</dbReference>
<evidence type="ECO:0000256" key="2">
    <source>
        <dbReference type="ARBA" id="ARBA00022801"/>
    </source>
</evidence>
<evidence type="ECO:0000256" key="1">
    <source>
        <dbReference type="ARBA" id="ARBA00009009"/>
    </source>
</evidence>
<dbReference type="InterPro" id="IPR012338">
    <property type="entry name" value="Beta-lactam/transpept-like"/>
</dbReference>
<evidence type="ECO:0000259" key="4">
    <source>
        <dbReference type="Pfam" id="PF00144"/>
    </source>
</evidence>
<evidence type="ECO:0000313" key="5">
    <source>
        <dbReference type="EMBL" id="KAK3353705.1"/>
    </source>
</evidence>
<dbReference type="Pfam" id="PF00144">
    <property type="entry name" value="Beta-lactamase"/>
    <property type="match status" value="1"/>
</dbReference>
<organism evidence="5 6">
    <name type="scientific">Lasiosphaeria hispida</name>
    <dbReference type="NCBI Taxonomy" id="260671"/>
    <lineage>
        <taxon>Eukaryota</taxon>
        <taxon>Fungi</taxon>
        <taxon>Dikarya</taxon>
        <taxon>Ascomycota</taxon>
        <taxon>Pezizomycotina</taxon>
        <taxon>Sordariomycetes</taxon>
        <taxon>Sordariomycetidae</taxon>
        <taxon>Sordariales</taxon>
        <taxon>Lasiosphaeriaceae</taxon>
        <taxon>Lasiosphaeria</taxon>
    </lineage>
</organism>
<name>A0AAJ0HJJ3_9PEZI</name>
<keyword evidence="2" id="KW-0378">Hydrolase</keyword>
<sequence>MVASQRITSRHRLPNVRRPGDSTLSERQQRTQEKFKKYQNETIQDEEDLHLLLHTSGLSYPDYVSLVGEYLADDSIPKPTVAEDAPPIVKNFSVPLVFEPGEGFCYGCSIHWTQLLVGRMAGGGGFIQYIQENTFDPLGMTSATYMPRDNPDIWNRRLRMAEREGEKLLPADDAAQGLVCSVSDVGRILGDLISPSPKLLDKQKSIELLFTGQLQPSSPSFMTLRSDQDMVEGGNLPLSGMPAGTVTWEGMPNVLWAANREKGLAMFFATQVIPVGDEKANGFATAFI</sequence>